<feature type="signal peptide" evidence="6">
    <location>
        <begin position="1"/>
        <end position="25"/>
    </location>
</feature>
<dbReference type="InterPro" id="IPR018313">
    <property type="entry name" value="SBP_3_CS"/>
</dbReference>
<feature type="domain" description="Solute-binding protein family 3/N-terminal" evidence="7">
    <location>
        <begin position="37"/>
        <end position="248"/>
    </location>
</feature>
<feature type="compositionally biased region" description="Basic and acidic residues" evidence="5">
    <location>
        <begin position="246"/>
        <end position="256"/>
    </location>
</feature>
<dbReference type="Pfam" id="PF00497">
    <property type="entry name" value="SBP_bac_3"/>
    <property type="match status" value="1"/>
</dbReference>
<evidence type="ECO:0000256" key="6">
    <source>
        <dbReference type="SAM" id="SignalP"/>
    </source>
</evidence>
<evidence type="ECO:0000313" key="9">
    <source>
        <dbReference type="Proteomes" id="UP000232638"/>
    </source>
</evidence>
<gene>
    <name evidence="8" type="ORF">THSYN_06265</name>
</gene>
<keyword evidence="9" id="KW-1185">Reference proteome</keyword>
<name>A0A2K8U4U4_9GAMM</name>
<comment type="similarity">
    <text evidence="1 4">Belongs to the bacterial solute-binding protein 3 family.</text>
</comment>
<proteinExistence type="inferred from homology"/>
<sequence>MKLVRTLWFAALLVLPLSVVPRAEAGEVLDAVKARGQVRCGVSQGIPGFSEMDAAGVWRGLDIDFCRAVAAAVLGNPDRVRFVPLSTAARFPVLQTHRIDLLLGNTTWTLTREAVLKVQFPGILFFDGQGFMVPAAARIAGLADLNGTKVCVERGTTHERNLTDYFRMHGWSVEPLVIDSAPKAAAAFFAGDCRAFTSDSAALAAMRLLAPGDPQVFTILPRRRRSDADRAHRRRPARPALRRHGGGADDRQDRDL</sequence>
<dbReference type="AlphaFoldDB" id="A0A2K8U4U4"/>
<dbReference type="RefSeq" id="WP_100918388.1">
    <property type="nucleotide sequence ID" value="NZ_CP020370.1"/>
</dbReference>
<dbReference type="PROSITE" id="PS01039">
    <property type="entry name" value="SBP_BACTERIAL_3"/>
    <property type="match status" value="1"/>
</dbReference>
<dbReference type="Gene3D" id="3.40.190.10">
    <property type="entry name" value="Periplasmic binding protein-like II"/>
    <property type="match status" value="2"/>
</dbReference>
<organism evidence="8 9">
    <name type="scientific">Candidatus Thiodictyon syntrophicum</name>
    <dbReference type="NCBI Taxonomy" id="1166950"/>
    <lineage>
        <taxon>Bacteria</taxon>
        <taxon>Pseudomonadati</taxon>
        <taxon>Pseudomonadota</taxon>
        <taxon>Gammaproteobacteria</taxon>
        <taxon>Chromatiales</taxon>
        <taxon>Chromatiaceae</taxon>
        <taxon>Thiodictyon</taxon>
    </lineage>
</organism>
<dbReference type="KEGG" id="tsy:THSYN_06265"/>
<keyword evidence="3 6" id="KW-0732">Signal</keyword>
<feature type="compositionally biased region" description="Basic residues" evidence="5">
    <location>
        <begin position="221"/>
        <end position="245"/>
    </location>
</feature>
<dbReference type="GO" id="GO:0006865">
    <property type="term" value="P:amino acid transport"/>
    <property type="evidence" value="ECO:0007669"/>
    <property type="project" value="TreeGrafter"/>
</dbReference>
<dbReference type="PANTHER" id="PTHR30085:SF7">
    <property type="entry name" value="AMINO-ACID ABC TRANSPORTER-BINDING PROTEIN YHDW-RELATED"/>
    <property type="match status" value="1"/>
</dbReference>
<evidence type="ECO:0000313" key="8">
    <source>
        <dbReference type="EMBL" id="AUB80592.1"/>
    </source>
</evidence>
<dbReference type="PANTHER" id="PTHR30085">
    <property type="entry name" value="AMINO ACID ABC TRANSPORTER PERMEASE"/>
    <property type="match status" value="1"/>
</dbReference>
<dbReference type="Proteomes" id="UP000232638">
    <property type="component" value="Chromosome"/>
</dbReference>
<protein>
    <recommendedName>
        <fullName evidence="7">Solute-binding protein family 3/N-terminal domain-containing protein</fullName>
    </recommendedName>
</protein>
<dbReference type="SMART" id="SM00062">
    <property type="entry name" value="PBPb"/>
    <property type="match status" value="1"/>
</dbReference>
<dbReference type="SUPFAM" id="SSF53850">
    <property type="entry name" value="Periplasmic binding protein-like II"/>
    <property type="match status" value="1"/>
</dbReference>
<evidence type="ECO:0000256" key="5">
    <source>
        <dbReference type="SAM" id="MobiDB-lite"/>
    </source>
</evidence>
<evidence type="ECO:0000256" key="4">
    <source>
        <dbReference type="RuleBase" id="RU003744"/>
    </source>
</evidence>
<dbReference type="EMBL" id="CP020370">
    <property type="protein sequence ID" value="AUB80592.1"/>
    <property type="molecule type" value="Genomic_DNA"/>
</dbReference>
<evidence type="ECO:0000259" key="7">
    <source>
        <dbReference type="SMART" id="SM00062"/>
    </source>
</evidence>
<evidence type="ECO:0000256" key="3">
    <source>
        <dbReference type="ARBA" id="ARBA00022729"/>
    </source>
</evidence>
<evidence type="ECO:0000256" key="1">
    <source>
        <dbReference type="ARBA" id="ARBA00010333"/>
    </source>
</evidence>
<dbReference type="InterPro" id="IPR051455">
    <property type="entry name" value="Bact_solute-bind_prot3"/>
</dbReference>
<reference evidence="8 9" key="1">
    <citation type="submission" date="2017-03" db="EMBL/GenBank/DDBJ databases">
        <title>Complete genome sequence of Candidatus 'Thiodictyon syntrophicum' sp. nov. strain Cad16T, a photolithoautotroph purple sulfur bacterium isolated from an alpine meromictic lake.</title>
        <authorList>
            <person name="Luedin S.M."/>
            <person name="Pothier J.F."/>
            <person name="Danza F."/>
            <person name="Storelli N."/>
            <person name="Wittwer M."/>
            <person name="Tonolla M."/>
        </authorList>
    </citation>
    <scope>NUCLEOTIDE SEQUENCE [LARGE SCALE GENOMIC DNA]</scope>
    <source>
        <strain evidence="8 9">Cad16T</strain>
    </source>
</reference>
<evidence type="ECO:0000256" key="2">
    <source>
        <dbReference type="ARBA" id="ARBA00022448"/>
    </source>
</evidence>
<dbReference type="InterPro" id="IPR001638">
    <property type="entry name" value="Solute-binding_3/MltF_N"/>
</dbReference>
<keyword evidence="2" id="KW-0813">Transport</keyword>
<feature type="chain" id="PRO_5014823665" description="Solute-binding protein family 3/N-terminal domain-containing protein" evidence="6">
    <location>
        <begin position="26"/>
        <end position="256"/>
    </location>
</feature>
<dbReference type="OrthoDB" id="9777941at2"/>
<feature type="region of interest" description="Disordered" evidence="5">
    <location>
        <begin position="221"/>
        <end position="256"/>
    </location>
</feature>
<accession>A0A2K8U4U4</accession>